<dbReference type="AlphaFoldDB" id="A0A8R1DXQ7"/>
<feature type="chain" id="PRO_5035866857" evidence="1">
    <location>
        <begin position="19"/>
        <end position="138"/>
    </location>
</feature>
<sequence length="138" mass="16021">MKLIPLLLLVVIVCRTQATSFEARGSLRCNLPGQTWCFYFFLYEIDLLQDDLLAETGKQCTSDKSWEYHLAGNDNGDGIWDTRYEVSMKVRHNCSNHGELLDLWSNELLFSIYRKNVNIKWSPDLTDRGKRAFIPGRD</sequence>
<evidence type="ECO:0000313" key="3">
    <source>
        <dbReference type="Proteomes" id="UP000005237"/>
    </source>
</evidence>
<feature type="signal peptide" evidence="1">
    <location>
        <begin position="1"/>
        <end position="18"/>
    </location>
</feature>
<proteinExistence type="predicted"/>
<name>A0A8R1DXQ7_CAEJA</name>
<accession>A0A8R1DXQ7</accession>
<keyword evidence="3" id="KW-1185">Reference proteome</keyword>
<protein>
    <submittedName>
        <fullName evidence="2">Uncharacterized protein</fullName>
    </submittedName>
</protein>
<reference evidence="3" key="1">
    <citation type="submission" date="2010-08" db="EMBL/GenBank/DDBJ databases">
        <authorList>
            <consortium name="Caenorhabditis japonica Sequencing Consortium"/>
            <person name="Wilson R.K."/>
        </authorList>
    </citation>
    <scope>NUCLEOTIDE SEQUENCE [LARGE SCALE GENOMIC DNA]</scope>
    <source>
        <strain evidence="3">DF5081</strain>
    </source>
</reference>
<dbReference type="OMA" id="WEYHLAG"/>
<keyword evidence="1" id="KW-0732">Signal</keyword>
<dbReference type="InterPro" id="IPR008588">
    <property type="entry name" value="DUF870_CAE_spp"/>
</dbReference>
<evidence type="ECO:0000313" key="2">
    <source>
        <dbReference type="EnsemblMetazoa" id="CJA14100.1"/>
    </source>
</evidence>
<dbReference type="PANTHER" id="PTHR21479:SF22">
    <property type="entry name" value="PROTEIN CBG07241"/>
    <property type="match status" value="1"/>
</dbReference>
<dbReference type="Proteomes" id="UP000005237">
    <property type="component" value="Unassembled WGS sequence"/>
</dbReference>
<dbReference type="Pfam" id="PF05912">
    <property type="entry name" value="DUF870"/>
    <property type="match status" value="1"/>
</dbReference>
<dbReference type="PANTHER" id="PTHR21479">
    <property type="match status" value="1"/>
</dbReference>
<dbReference type="EnsemblMetazoa" id="CJA14100.1">
    <property type="protein sequence ID" value="CJA14100.1"/>
    <property type="gene ID" value="WBGene00133304"/>
</dbReference>
<organism evidence="2 3">
    <name type="scientific">Caenorhabditis japonica</name>
    <dbReference type="NCBI Taxonomy" id="281687"/>
    <lineage>
        <taxon>Eukaryota</taxon>
        <taxon>Metazoa</taxon>
        <taxon>Ecdysozoa</taxon>
        <taxon>Nematoda</taxon>
        <taxon>Chromadorea</taxon>
        <taxon>Rhabditida</taxon>
        <taxon>Rhabditina</taxon>
        <taxon>Rhabditomorpha</taxon>
        <taxon>Rhabditoidea</taxon>
        <taxon>Rhabditidae</taxon>
        <taxon>Peloderinae</taxon>
        <taxon>Caenorhabditis</taxon>
    </lineage>
</organism>
<reference evidence="2" key="2">
    <citation type="submission" date="2022-06" db="UniProtKB">
        <authorList>
            <consortium name="EnsemblMetazoa"/>
        </authorList>
    </citation>
    <scope>IDENTIFICATION</scope>
    <source>
        <strain evidence="2">DF5081</strain>
    </source>
</reference>
<evidence type="ECO:0000256" key="1">
    <source>
        <dbReference type="SAM" id="SignalP"/>
    </source>
</evidence>